<dbReference type="Proteomes" id="UP000177501">
    <property type="component" value="Unassembled WGS sequence"/>
</dbReference>
<dbReference type="STRING" id="1802514.A2955_05010"/>
<name>A0A1F8B1L2_9BACT</name>
<evidence type="ECO:0000313" key="1">
    <source>
        <dbReference type="EMBL" id="OGM57365.1"/>
    </source>
</evidence>
<reference evidence="1 2" key="1">
    <citation type="journal article" date="2016" name="Nat. Commun.">
        <title>Thousands of microbial genomes shed light on interconnected biogeochemical processes in an aquifer system.</title>
        <authorList>
            <person name="Anantharaman K."/>
            <person name="Brown C.T."/>
            <person name="Hug L.A."/>
            <person name="Sharon I."/>
            <person name="Castelle C.J."/>
            <person name="Probst A.J."/>
            <person name="Thomas B.C."/>
            <person name="Singh A."/>
            <person name="Wilkins M.J."/>
            <person name="Karaoz U."/>
            <person name="Brodie E.L."/>
            <person name="Williams K.H."/>
            <person name="Hubbard S.S."/>
            <person name="Banfield J.F."/>
        </authorList>
    </citation>
    <scope>NUCLEOTIDE SEQUENCE [LARGE SCALE GENOMIC DNA]</scope>
</reference>
<comment type="caution">
    <text evidence="1">The sequence shown here is derived from an EMBL/GenBank/DDBJ whole genome shotgun (WGS) entry which is preliminary data.</text>
</comment>
<sequence length="77" mass="9341">MNYWWLFLILFALVSGYYLFDRRKKIILVWRENQKVPAKLYGNAHFGKFGYKIIVCKNPNVELKKFGSKRALIYHFH</sequence>
<dbReference type="EMBL" id="MGHA01000061">
    <property type="protein sequence ID" value="OGM57365.1"/>
    <property type="molecule type" value="Genomic_DNA"/>
</dbReference>
<proteinExistence type="predicted"/>
<evidence type="ECO:0000313" key="2">
    <source>
        <dbReference type="Proteomes" id="UP000177501"/>
    </source>
</evidence>
<protein>
    <submittedName>
        <fullName evidence="1">Uncharacterized protein</fullName>
    </submittedName>
</protein>
<accession>A0A1F8B1L2</accession>
<dbReference type="AlphaFoldDB" id="A0A1F8B1L2"/>
<gene>
    <name evidence="1" type="ORF">A2955_05010</name>
</gene>
<organism evidence="1 2">
    <name type="scientific">Candidatus Woesebacteria bacterium RIFCSPLOWO2_01_FULL_37_19</name>
    <dbReference type="NCBI Taxonomy" id="1802514"/>
    <lineage>
        <taxon>Bacteria</taxon>
        <taxon>Candidatus Woeseibacteriota</taxon>
    </lineage>
</organism>